<sequence>MGFCYRTKTSTVTTRARDYDFDSAKKMLAECSTVEKGIGYLRWIHEMDVPLISILDYEGSGITEGTREGAQFAGCSRAHAAKQLVRIRRSGTI</sequence>
<dbReference type="EMBL" id="LJIJ01000800">
    <property type="protein sequence ID" value="ODM94505.1"/>
    <property type="molecule type" value="Genomic_DNA"/>
</dbReference>
<dbReference type="AlphaFoldDB" id="A0A1D2MNS5"/>
<keyword evidence="2" id="KW-1185">Reference proteome</keyword>
<dbReference type="Proteomes" id="UP000094527">
    <property type="component" value="Unassembled WGS sequence"/>
</dbReference>
<evidence type="ECO:0000313" key="1">
    <source>
        <dbReference type="EMBL" id="ODM94505.1"/>
    </source>
</evidence>
<accession>A0A1D2MNS5</accession>
<evidence type="ECO:0000313" key="2">
    <source>
        <dbReference type="Proteomes" id="UP000094527"/>
    </source>
</evidence>
<organism evidence="1 2">
    <name type="scientific">Orchesella cincta</name>
    <name type="common">Springtail</name>
    <name type="synonym">Podura cincta</name>
    <dbReference type="NCBI Taxonomy" id="48709"/>
    <lineage>
        <taxon>Eukaryota</taxon>
        <taxon>Metazoa</taxon>
        <taxon>Ecdysozoa</taxon>
        <taxon>Arthropoda</taxon>
        <taxon>Hexapoda</taxon>
        <taxon>Collembola</taxon>
        <taxon>Entomobryomorpha</taxon>
        <taxon>Entomobryoidea</taxon>
        <taxon>Orchesellidae</taxon>
        <taxon>Orchesellinae</taxon>
        <taxon>Orchesella</taxon>
    </lineage>
</organism>
<reference evidence="1 2" key="1">
    <citation type="journal article" date="2016" name="Genome Biol. Evol.">
        <title>Gene Family Evolution Reflects Adaptation to Soil Environmental Stressors in the Genome of the Collembolan Orchesella cincta.</title>
        <authorList>
            <person name="Faddeeva-Vakhrusheva A."/>
            <person name="Derks M.F."/>
            <person name="Anvar S.Y."/>
            <person name="Agamennone V."/>
            <person name="Suring W."/>
            <person name="Smit S."/>
            <person name="van Straalen N.M."/>
            <person name="Roelofs D."/>
        </authorList>
    </citation>
    <scope>NUCLEOTIDE SEQUENCE [LARGE SCALE GENOMIC DNA]</scope>
    <source>
        <tissue evidence="1">Mixed pool</tissue>
    </source>
</reference>
<protein>
    <submittedName>
        <fullName evidence="1">Uncharacterized protein</fullName>
    </submittedName>
</protein>
<gene>
    <name evidence="1" type="ORF">Ocin01_12188</name>
</gene>
<proteinExistence type="predicted"/>
<comment type="caution">
    <text evidence="1">The sequence shown here is derived from an EMBL/GenBank/DDBJ whole genome shotgun (WGS) entry which is preliminary data.</text>
</comment>
<name>A0A1D2MNS5_ORCCI</name>